<dbReference type="Proteomes" id="UP000034751">
    <property type="component" value="Unassembled WGS sequence"/>
</dbReference>
<comment type="caution">
    <text evidence="2">The sequence shown here is derived from an EMBL/GenBank/DDBJ whole genome shotgun (WGS) entry which is preliminary data.</text>
</comment>
<sequence length="73" mass="8660">MRKARILLVLGVWVTILPYLGFPYSWKDILTTVSGLALIYFSFVLYREYKAKENQEKTFDNFSENNNFSEEKI</sequence>
<keyword evidence="1" id="KW-0812">Transmembrane</keyword>
<organism evidence="2 3">
    <name type="scientific">Candidatus Nomurabacteria bacterium GW2011_GWB1_43_7</name>
    <dbReference type="NCBI Taxonomy" id="1618747"/>
    <lineage>
        <taxon>Bacteria</taxon>
        <taxon>Candidatus Nomuraibacteriota</taxon>
    </lineage>
</organism>
<gene>
    <name evidence="2" type="ORF">UW02_C0001G0008</name>
</gene>
<evidence type="ECO:0000256" key="1">
    <source>
        <dbReference type="SAM" id="Phobius"/>
    </source>
</evidence>
<evidence type="ECO:0000313" key="2">
    <source>
        <dbReference type="EMBL" id="KKT20095.1"/>
    </source>
</evidence>
<keyword evidence="1" id="KW-1133">Transmembrane helix</keyword>
<name>A0A0G1FCW2_9BACT</name>
<feature type="transmembrane region" description="Helical" evidence="1">
    <location>
        <begin position="29"/>
        <end position="46"/>
    </location>
</feature>
<accession>A0A0G1FCW2</accession>
<proteinExistence type="predicted"/>
<reference evidence="2 3" key="1">
    <citation type="journal article" date="2015" name="Nature">
        <title>rRNA introns, odd ribosomes, and small enigmatic genomes across a large radiation of phyla.</title>
        <authorList>
            <person name="Brown C.T."/>
            <person name="Hug L.A."/>
            <person name="Thomas B.C."/>
            <person name="Sharon I."/>
            <person name="Castelle C.J."/>
            <person name="Singh A."/>
            <person name="Wilkins M.J."/>
            <person name="Williams K.H."/>
            <person name="Banfield J.F."/>
        </authorList>
    </citation>
    <scope>NUCLEOTIDE SEQUENCE [LARGE SCALE GENOMIC DNA]</scope>
</reference>
<dbReference type="EMBL" id="LCGS01000001">
    <property type="protein sequence ID" value="KKT20095.1"/>
    <property type="molecule type" value="Genomic_DNA"/>
</dbReference>
<evidence type="ECO:0000313" key="3">
    <source>
        <dbReference type="Proteomes" id="UP000034751"/>
    </source>
</evidence>
<dbReference type="AlphaFoldDB" id="A0A0G1FCW2"/>
<dbReference type="STRING" id="1618747.UW02_C0001G0008"/>
<protein>
    <submittedName>
        <fullName evidence="2">Uncharacterized protein</fullName>
    </submittedName>
</protein>
<keyword evidence="1" id="KW-0472">Membrane</keyword>
<feature type="transmembrane region" description="Helical" evidence="1">
    <location>
        <begin position="7"/>
        <end position="23"/>
    </location>
</feature>